<organism evidence="1 2">
    <name type="scientific">Mesotoga prima</name>
    <dbReference type="NCBI Taxonomy" id="1184387"/>
    <lineage>
        <taxon>Bacteria</taxon>
        <taxon>Thermotogati</taxon>
        <taxon>Thermotogota</taxon>
        <taxon>Thermotogae</taxon>
        <taxon>Kosmotogales</taxon>
        <taxon>Kosmotogaceae</taxon>
        <taxon>Mesotoga</taxon>
    </lineage>
</organism>
<sequence>VKFRYPYLSGSRKIYDRLKFEVNDLSVGEVSWRTASLDVTTDFTKFDSKYKYPEKYFTKSESQARFLIWQSTRLTISTLSVSEYFIATSTASETGYSAYSFGVSNVKLDNKTILGGKTAKFEEFGLSMELRKAEDYYFTMHINELFFPMGTLSDTPGVLNRLSLGIDGSGKRSFVEIGTYAGDVSLWDESITKISPMYFDLHCMALELVLRLGFGSEINTFQDSLETIALKFYIKELKDRYLVIGLHKGDPYFRFRF</sequence>
<dbReference type="AlphaFoldDB" id="A0A101HQ14"/>
<name>A0A101HQ14_9BACT</name>
<evidence type="ECO:0000313" key="1">
    <source>
        <dbReference type="EMBL" id="KUK80987.1"/>
    </source>
</evidence>
<dbReference type="EMBL" id="LGGP01000091">
    <property type="protein sequence ID" value="KUK80987.1"/>
    <property type="molecule type" value="Genomic_DNA"/>
</dbReference>
<dbReference type="Proteomes" id="UP000054092">
    <property type="component" value="Unassembled WGS sequence"/>
</dbReference>
<comment type="caution">
    <text evidence="1">The sequence shown here is derived from an EMBL/GenBank/DDBJ whole genome shotgun (WGS) entry which is preliminary data.</text>
</comment>
<feature type="non-terminal residue" evidence="1">
    <location>
        <position position="1"/>
    </location>
</feature>
<proteinExistence type="predicted"/>
<reference evidence="2" key="1">
    <citation type="journal article" date="2015" name="MBio">
        <title>Genome-Resolved Metagenomic Analysis Reveals Roles for Candidate Phyla and Other Microbial Community Members in Biogeochemical Transformations in Oil Reservoirs.</title>
        <authorList>
            <person name="Hu P."/>
            <person name="Tom L."/>
            <person name="Singh A."/>
            <person name="Thomas B.C."/>
            <person name="Baker B.J."/>
            <person name="Piceno Y.M."/>
            <person name="Andersen G.L."/>
            <person name="Banfield J.F."/>
        </authorList>
    </citation>
    <scope>NUCLEOTIDE SEQUENCE [LARGE SCALE GENOMIC DNA]</scope>
</reference>
<evidence type="ECO:0000313" key="2">
    <source>
        <dbReference type="Proteomes" id="UP000054092"/>
    </source>
</evidence>
<protein>
    <submittedName>
        <fullName evidence="1">Permease YjgP/YjgQ family protein</fullName>
    </submittedName>
</protein>
<gene>
    <name evidence="1" type="ORF">XD94_0662</name>
</gene>
<accession>A0A101HQ14</accession>
<dbReference type="PATRIC" id="fig|1184387.3.peg.1020"/>